<dbReference type="RefSeq" id="WP_254675445.1">
    <property type="nucleotide sequence ID" value="NZ_JAMWDU010000005.1"/>
</dbReference>
<dbReference type="GO" id="GO:0008168">
    <property type="term" value="F:methyltransferase activity"/>
    <property type="evidence" value="ECO:0007669"/>
    <property type="project" value="UniProtKB-KW"/>
</dbReference>
<reference evidence="4" key="1">
    <citation type="submission" date="2022-06" db="EMBL/GenBank/DDBJ databases">
        <title>Devosia sp. XJ19-45 genome assembly.</title>
        <authorList>
            <person name="Li B."/>
            <person name="Cai M."/>
            <person name="Nie G."/>
            <person name="Li W."/>
        </authorList>
    </citation>
    <scope>NUCLEOTIDE SEQUENCE</scope>
    <source>
        <strain evidence="4">XJ19-45</strain>
    </source>
</reference>
<evidence type="ECO:0000256" key="2">
    <source>
        <dbReference type="ARBA" id="ARBA00022679"/>
    </source>
</evidence>
<dbReference type="GO" id="GO:0032259">
    <property type="term" value="P:methylation"/>
    <property type="evidence" value="ECO:0007669"/>
    <property type="project" value="UniProtKB-KW"/>
</dbReference>
<evidence type="ECO:0000313" key="4">
    <source>
        <dbReference type="EMBL" id="MCP8888394.1"/>
    </source>
</evidence>
<proteinExistence type="predicted"/>
<dbReference type="CDD" id="cd02440">
    <property type="entry name" value="AdoMet_MTases"/>
    <property type="match status" value="1"/>
</dbReference>
<evidence type="ECO:0000259" key="3">
    <source>
        <dbReference type="Pfam" id="PF13649"/>
    </source>
</evidence>
<evidence type="ECO:0000256" key="1">
    <source>
        <dbReference type="ARBA" id="ARBA00022603"/>
    </source>
</evidence>
<keyword evidence="5" id="KW-1185">Reference proteome</keyword>
<evidence type="ECO:0000313" key="5">
    <source>
        <dbReference type="Proteomes" id="UP001060275"/>
    </source>
</evidence>
<dbReference type="Pfam" id="PF13649">
    <property type="entry name" value="Methyltransf_25"/>
    <property type="match status" value="1"/>
</dbReference>
<dbReference type="InterPro" id="IPR029063">
    <property type="entry name" value="SAM-dependent_MTases_sf"/>
</dbReference>
<keyword evidence="2" id="KW-0808">Transferase</keyword>
<feature type="domain" description="Methyltransferase" evidence="3">
    <location>
        <begin position="43"/>
        <end position="136"/>
    </location>
</feature>
<dbReference type="PANTHER" id="PTHR43861">
    <property type="entry name" value="TRANS-ACONITATE 2-METHYLTRANSFERASE-RELATED"/>
    <property type="match status" value="1"/>
</dbReference>
<dbReference type="Gene3D" id="3.40.50.150">
    <property type="entry name" value="Vaccinia Virus protein VP39"/>
    <property type="match status" value="1"/>
</dbReference>
<organism evidence="4 5">
    <name type="scientific">Devosia ureilytica</name>
    <dbReference type="NCBI Taxonomy" id="2952754"/>
    <lineage>
        <taxon>Bacteria</taxon>
        <taxon>Pseudomonadati</taxon>
        <taxon>Pseudomonadota</taxon>
        <taxon>Alphaproteobacteria</taxon>
        <taxon>Hyphomicrobiales</taxon>
        <taxon>Devosiaceae</taxon>
        <taxon>Devosia</taxon>
    </lineage>
</organism>
<sequence>MAELSTFWDKMADKYAAQPIADEAAYRTKLARTQSHFTPEMDIFEFGCGTGGTAITHAPHVRHVHAVDFSARMLDMARQKAKAAGVDNVTFEQGDITSLSIAPASYDMVLGLSILHLLKDRQAVIDRVFAILKPGGRFVSSTACIGDSMKWLGVIAPLGRAFGLLPMLNVMTHDQLRDSLTRAGFAIEHDWRPNPHAAVFIIARKPD</sequence>
<dbReference type="EMBL" id="JAMWDU010000005">
    <property type="protein sequence ID" value="MCP8888394.1"/>
    <property type="molecule type" value="Genomic_DNA"/>
</dbReference>
<accession>A0A9Q4AQA1</accession>
<dbReference type="InterPro" id="IPR041698">
    <property type="entry name" value="Methyltransf_25"/>
</dbReference>
<keyword evidence="1 4" id="KW-0489">Methyltransferase</keyword>
<dbReference type="Proteomes" id="UP001060275">
    <property type="component" value="Unassembled WGS sequence"/>
</dbReference>
<name>A0A9Q4AQA1_9HYPH</name>
<dbReference type="PANTHER" id="PTHR43861:SF1">
    <property type="entry name" value="TRANS-ACONITATE 2-METHYLTRANSFERASE"/>
    <property type="match status" value="1"/>
</dbReference>
<gene>
    <name evidence="4" type="ORF">NF348_14845</name>
</gene>
<dbReference type="AlphaFoldDB" id="A0A9Q4AQA1"/>
<comment type="caution">
    <text evidence="4">The sequence shown here is derived from an EMBL/GenBank/DDBJ whole genome shotgun (WGS) entry which is preliminary data.</text>
</comment>
<protein>
    <submittedName>
        <fullName evidence="4">Class I SAM-dependent methyltransferase</fullName>
    </submittedName>
</protein>
<dbReference type="SUPFAM" id="SSF53335">
    <property type="entry name" value="S-adenosyl-L-methionine-dependent methyltransferases"/>
    <property type="match status" value="1"/>
</dbReference>